<accession>A0A2M4CF83</accession>
<protein>
    <submittedName>
        <fullName evidence="2">Putative secreted protein</fullName>
    </submittedName>
</protein>
<evidence type="ECO:0000313" key="2">
    <source>
        <dbReference type="EMBL" id="MBW63992.1"/>
    </source>
</evidence>
<reference evidence="2" key="1">
    <citation type="submission" date="2018-01" db="EMBL/GenBank/DDBJ databases">
        <title>An insight into the sialome of Amazonian anophelines.</title>
        <authorList>
            <person name="Ribeiro J.M."/>
            <person name="Scarpassa V."/>
            <person name="Calvo E."/>
        </authorList>
    </citation>
    <scope>NUCLEOTIDE SEQUENCE</scope>
    <source>
        <tissue evidence="2">Salivary glands</tissue>
    </source>
</reference>
<keyword evidence="1" id="KW-0732">Signal</keyword>
<dbReference type="EMBL" id="GGFJ01014851">
    <property type="protein sequence ID" value="MBW63992.1"/>
    <property type="molecule type" value="Transcribed_RNA"/>
</dbReference>
<feature type="signal peptide" evidence="1">
    <location>
        <begin position="1"/>
        <end position="15"/>
    </location>
</feature>
<dbReference type="AlphaFoldDB" id="A0A2M4CF83"/>
<sequence length="67" mass="7226">MDLVLFLSLTTSGSAVDGVGFGTSGRLCGDIHICNAVDELDMRHDVRTRKRQWLVGKSKPAAVIIVV</sequence>
<evidence type="ECO:0000256" key="1">
    <source>
        <dbReference type="SAM" id="SignalP"/>
    </source>
</evidence>
<feature type="chain" id="PRO_5014973399" evidence="1">
    <location>
        <begin position="16"/>
        <end position="67"/>
    </location>
</feature>
<proteinExistence type="predicted"/>
<organism evidence="2">
    <name type="scientific">Anopheles marajoara</name>
    <dbReference type="NCBI Taxonomy" id="58244"/>
    <lineage>
        <taxon>Eukaryota</taxon>
        <taxon>Metazoa</taxon>
        <taxon>Ecdysozoa</taxon>
        <taxon>Arthropoda</taxon>
        <taxon>Hexapoda</taxon>
        <taxon>Insecta</taxon>
        <taxon>Pterygota</taxon>
        <taxon>Neoptera</taxon>
        <taxon>Endopterygota</taxon>
        <taxon>Diptera</taxon>
        <taxon>Nematocera</taxon>
        <taxon>Culicoidea</taxon>
        <taxon>Culicidae</taxon>
        <taxon>Anophelinae</taxon>
        <taxon>Anopheles</taxon>
    </lineage>
</organism>
<name>A0A2M4CF83_9DIPT</name>